<dbReference type="InterPro" id="IPR006091">
    <property type="entry name" value="Acyl-CoA_Oxase/DH_mid-dom"/>
</dbReference>
<evidence type="ECO:0000259" key="8">
    <source>
        <dbReference type="Pfam" id="PF02770"/>
    </source>
</evidence>
<sequence length="394" mass="42029">MADNLDPNQKRGYFVQVNFELSEEQGMLREASRDLLADRAPIEHVRAWLDRDEDVDPEVWRLTAELGWPGLGLSEEFDGSGQGLVELALVAEEFGGALGRGPFAPTAIVGRALATGGSPGLRSEVLPVLAAGSSWATWAFGEPRAPWSLDGIRATARSDGDAYVLDGVKTAVQDAGGARWLLVTALHDGVSASFLVDREAPGVTVRRQRTLDPTRAFHEVRVDGVRVPPDRRLTGGPDDIQRLLDEASVLRCADALGVMRRLLELTVEHTTTRVQFGQPIGSFQAVKHSAADMALLVHGARAATHYAAMAADAGTDDAARAACAAASYVSAGAGEVAARALQLHGGIGFTWEHDLHLYLRRARADSVLYGDAAVHRDRLVTLLGPSPTRVAASA</sequence>
<organism evidence="10 11">
    <name type="scientific">Streptomyces turgidiscabies (strain Car8)</name>
    <dbReference type="NCBI Taxonomy" id="698760"/>
    <lineage>
        <taxon>Bacteria</taxon>
        <taxon>Bacillati</taxon>
        <taxon>Actinomycetota</taxon>
        <taxon>Actinomycetes</taxon>
        <taxon>Kitasatosporales</taxon>
        <taxon>Streptomycetaceae</taxon>
        <taxon>Streptomyces</taxon>
    </lineage>
</organism>
<dbReference type="Pfam" id="PF02771">
    <property type="entry name" value="Acyl-CoA_dh_N"/>
    <property type="match status" value="1"/>
</dbReference>
<dbReference type="GO" id="GO:0050660">
    <property type="term" value="F:flavin adenine dinucleotide binding"/>
    <property type="evidence" value="ECO:0007669"/>
    <property type="project" value="InterPro"/>
</dbReference>
<feature type="domain" description="Acyl-CoA dehydrogenase/oxidase C-terminal" evidence="7">
    <location>
        <begin position="239"/>
        <end position="379"/>
    </location>
</feature>
<dbReference type="InterPro" id="IPR036250">
    <property type="entry name" value="AcylCo_DH-like_C"/>
</dbReference>
<dbReference type="STRING" id="85558.T45_02938"/>
<evidence type="ECO:0000259" key="7">
    <source>
        <dbReference type="Pfam" id="PF00441"/>
    </source>
</evidence>
<dbReference type="EMBL" id="AEJB01000507">
    <property type="protein sequence ID" value="ELP63738.1"/>
    <property type="molecule type" value="Genomic_DNA"/>
</dbReference>
<dbReference type="InterPro" id="IPR009100">
    <property type="entry name" value="AcylCoA_DH/oxidase_NM_dom_sf"/>
</dbReference>
<evidence type="ECO:0000256" key="4">
    <source>
        <dbReference type="ARBA" id="ARBA00022827"/>
    </source>
</evidence>
<dbReference type="Proteomes" id="UP000010931">
    <property type="component" value="Unassembled WGS sequence"/>
</dbReference>
<proteinExistence type="inferred from homology"/>
<keyword evidence="11" id="KW-1185">Reference proteome</keyword>
<dbReference type="InterPro" id="IPR009075">
    <property type="entry name" value="AcylCo_DH/oxidase_C"/>
</dbReference>
<dbReference type="Pfam" id="PF00441">
    <property type="entry name" value="Acyl-CoA_dh_1"/>
    <property type="match status" value="1"/>
</dbReference>
<evidence type="ECO:0000313" key="10">
    <source>
        <dbReference type="EMBL" id="ELP63738.1"/>
    </source>
</evidence>
<dbReference type="SUPFAM" id="SSF56645">
    <property type="entry name" value="Acyl-CoA dehydrogenase NM domain-like"/>
    <property type="match status" value="1"/>
</dbReference>
<evidence type="ECO:0000256" key="5">
    <source>
        <dbReference type="ARBA" id="ARBA00023002"/>
    </source>
</evidence>
<dbReference type="PANTHER" id="PTHR43884:SF20">
    <property type="entry name" value="ACYL-COA DEHYDROGENASE FADE28"/>
    <property type="match status" value="1"/>
</dbReference>
<dbReference type="InterPro" id="IPR037069">
    <property type="entry name" value="AcylCoA_DH/ox_N_sf"/>
</dbReference>
<evidence type="ECO:0000256" key="1">
    <source>
        <dbReference type="ARBA" id="ARBA00001974"/>
    </source>
</evidence>
<dbReference type="GO" id="GO:0003995">
    <property type="term" value="F:acyl-CoA dehydrogenase activity"/>
    <property type="evidence" value="ECO:0007669"/>
    <property type="project" value="TreeGrafter"/>
</dbReference>
<reference evidence="10 11" key="1">
    <citation type="journal article" date="2011" name="Plasmid">
        <title>Streptomyces turgidiscabies Car8 contains a modular pathogenicity island that shares virulence genes with other actinobacterial plant pathogens.</title>
        <authorList>
            <person name="Huguet-Tapia J.C."/>
            <person name="Badger J.H."/>
            <person name="Loria R."/>
            <person name="Pettis G.S."/>
        </authorList>
    </citation>
    <scope>NUCLEOTIDE SEQUENCE [LARGE SCALE GENOMIC DNA]</scope>
    <source>
        <strain evidence="10 11">Car8</strain>
    </source>
</reference>
<dbReference type="AlphaFoldDB" id="L7EWE9"/>
<keyword evidence="5 6" id="KW-0560">Oxidoreductase</keyword>
<accession>L7EWE9</accession>
<feature type="domain" description="Acyl-CoA dehydrogenase/oxidase N-terminal" evidence="9">
    <location>
        <begin position="22"/>
        <end position="132"/>
    </location>
</feature>
<dbReference type="CDD" id="cd00567">
    <property type="entry name" value="ACAD"/>
    <property type="match status" value="1"/>
</dbReference>
<dbReference type="SUPFAM" id="SSF47203">
    <property type="entry name" value="Acyl-CoA dehydrogenase C-terminal domain-like"/>
    <property type="match status" value="1"/>
</dbReference>
<dbReference type="PATRIC" id="fig|698760.3.peg.7376"/>
<dbReference type="InterPro" id="IPR046373">
    <property type="entry name" value="Acyl-CoA_Oxase/DH_mid-dom_sf"/>
</dbReference>
<evidence type="ECO:0000259" key="9">
    <source>
        <dbReference type="Pfam" id="PF02771"/>
    </source>
</evidence>
<evidence type="ECO:0000256" key="2">
    <source>
        <dbReference type="ARBA" id="ARBA00009347"/>
    </source>
</evidence>
<dbReference type="Gene3D" id="1.20.140.10">
    <property type="entry name" value="Butyryl-CoA Dehydrogenase, subunit A, domain 3"/>
    <property type="match status" value="1"/>
</dbReference>
<name>L7EWE9_STRT8</name>
<gene>
    <name evidence="10" type="ORF">STRTUCAR8_01286</name>
</gene>
<feature type="domain" description="Acyl-CoA oxidase/dehydrogenase middle" evidence="8">
    <location>
        <begin position="142"/>
        <end position="215"/>
    </location>
</feature>
<comment type="similarity">
    <text evidence="2 6">Belongs to the acyl-CoA dehydrogenase family.</text>
</comment>
<keyword evidence="3 6" id="KW-0285">Flavoprotein</keyword>
<protein>
    <submittedName>
        <fullName evidence="10">Acyl-CoA dehydrogenase, C-terminal domain protein</fullName>
    </submittedName>
</protein>
<dbReference type="Pfam" id="PF02770">
    <property type="entry name" value="Acyl-CoA_dh_M"/>
    <property type="match status" value="1"/>
</dbReference>
<dbReference type="InterPro" id="IPR013786">
    <property type="entry name" value="AcylCoA_DH/ox_N"/>
</dbReference>
<evidence type="ECO:0000256" key="6">
    <source>
        <dbReference type="RuleBase" id="RU362125"/>
    </source>
</evidence>
<dbReference type="Gene3D" id="2.40.110.10">
    <property type="entry name" value="Butyryl-CoA Dehydrogenase, subunit A, domain 2"/>
    <property type="match status" value="1"/>
</dbReference>
<evidence type="ECO:0000256" key="3">
    <source>
        <dbReference type="ARBA" id="ARBA00022630"/>
    </source>
</evidence>
<dbReference type="PANTHER" id="PTHR43884">
    <property type="entry name" value="ACYL-COA DEHYDROGENASE"/>
    <property type="match status" value="1"/>
</dbReference>
<keyword evidence="4 6" id="KW-0274">FAD</keyword>
<comment type="cofactor">
    <cofactor evidence="1 6">
        <name>FAD</name>
        <dbReference type="ChEBI" id="CHEBI:57692"/>
    </cofactor>
</comment>
<evidence type="ECO:0000313" key="11">
    <source>
        <dbReference type="Proteomes" id="UP000010931"/>
    </source>
</evidence>
<comment type="caution">
    <text evidence="10">The sequence shown here is derived from an EMBL/GenBank/DDBJ whole genome shotgun (WGS) entry which is preliminary data.</text>
</comment>
<dbReference type="Gene3D" id="1.10.540.10">
    <property type="entry name" value="Acyl-CoA dehydrogenase/oxidase, N-terminal domain"/>
    <property type="match status" value="1"/>
</dbReference>